<evidence type="ECO:0000256" key="9">
    <source>
        <dbReference type="ARBA" id="ARBA00023204"/>
    </source>
</evidence>
<comment type="catalytic activity">
    <reaction evidence="11">
        <text>Couples ATP hydrolysis with the unwinding of duplex DNA by translocating in the 3'-5' direction.</text>
        <dbReference type="EC" id="5.6.2.4"/>
    </reaction>
</comment>
<keyword evidence="15" id="KW-0175">Coiled coil</keyword>
<dbReference type="InterPro" id="IPR038726">
    <property type="entry name" value="PDDEXK_AddAB-type"/>
</dbReference>
<dbReference type="RefSeq" id="WP_380076939.1">
    <property type="nucleotide sequence ID" value="NZ_JBHRZF010000092.1"/>
</dbReference>
<dbReference type="SUPFAM" id="SSF52540">
    <property type="entry name" value="P-loop containing nucleoside triphosphate hydrolases"/>
    <property type="match status" value="1"/>
</dbReference>
<keyword evidence="5 14" id="KW-0347">Helicase</keyword>
<evidence type="ECO:0000256" key="7">
    <source>
        <dbReference type="ARBA" id="ARBA00022840"/>
    </source>
</evidence>
<dbReference type="PROSITE" id="PS51217">
    <property type="entry name" value="UVRD_HELICASE_CTER"/>
    <property type="match status" value="1"/>
</dbReference>
<name>A0ABV8A965_9DEIO</name>
<dbReference type="Gene3D" id="3.40.50.300">
    <property type="entry name" value="P-loop containing nucleotide triphosphate hydrolases"/>
    <property type="match status" value="4"/>
</dbReference>
<dbReference type="PANTHER" id="PTHR11070:SF23">
    <property type="entry name" value="RECBCD ENZYME SUBUNIT RECB"/>
    <property type="match status" value="1"/>
</dbReference>
<evidence type="ECO:0000259" key="17">
    <source>
        <dbReference type="PROSITE" id="PS51217"/>
    </source>
</evidence>
<evidence type="ECO:0000256" key="12">
    <source>
        <dbReference type="ARBA" id="ARBA00034808"/>
    </source>
</evidence>
<dbReference type="InterPro" id="IPR014016">
    <property type="entry name" value="UvrD-like_ATP-bd"/>
</dbReference>
<dbReference type="Pfam" id="PF00580">
    <property type="entry name" value="UvrD-helicase"/>
    <property type="match status" value="1"/>
</dbReference>
<gene>
    <name evidence="18" type="ORF">ACFOPQ_08110</name>
</gene>
<keyword evidence="2 14" id="KW-0547">Nucleotide-binding</keyword>
<feature type="domain" description="UvrD-like helicase ATP-binding" evidence="16">
    <location>
        <begin position="2"/>
        <end position="418"/>
    </location>
</feature>
<dbReference type="InterPro" id="IPR000212">
    <property type="entry name" value="DNA_helicase_UvrD/REP"/>
</dbReference>
<evidence type="ECO:0000256" key="11">
    <source>
        <dbReference type="ARBA" id="ARBA00034617"/>
    </source>
</evidence>
<keyword evidence="9" id="KW-0234">DNA repair</keyword>
<dbReference type="InterPro" id="IPR011604">
    <property type="entry name" value="PDDEXK-like_dom_sf"/>
</dbReference>
<feature type="domain" description="UvrD-like helicase C-terminal" evidence="17">
    <location>
        <begin position="437"/>
        <end position="706"/>
    </location>
</feature>
<sequence>MTSHLTPEQEFITFYQGSVSIDAGAGSGKTFVLTRRILNLLTRGLKAEELVAVTFTEAAAAELRSRLQALLDSEAARGGVPEVIEAARALPLAQISTIHALCARLIREHPVESGAGLRFSVLDQSQASVWLERWLPEVLGELPASDFGDVPADLAVQAVRLMLADPQRAEQALRESMQAQEAEQRRLQDELAQATLDAQDTWQRSLTTLRQHAASVLGDPLEVGRQAVLQAAEPASAPHSRLAVRQALAGIRRNAGSAAAWGGHKDTVHRALNDLRIITQPLMAEQQLWQCRALLVLERLYYHAQARLDDLKAQQEVLTFADLERLAARALSDPQVREYYAQRFKALLVDEFQDTSPLQWEILSALSGHGLNFTVVGDEKQSIYAFRGADVTLFREARAQVSTQGGETRALTTSFRSHQALVDVINTFFEAYMPGPASPVSTAATFTPLRAHRQHSPHPSPPCELHVVGGAPHKDTLRQAEAKLLAHRIQNLMHEGRTVGGRPLAYRDIALLLRARTKLHLYEAALFQAGIPYAVQGGTGLLRRPEVRDLSELLHFLANPADDLALAALLRSPLLHWTDEKLVRFTRERGEETLWNALLRAGQAPALLRDLLPRRASRGASALITLALEHSDFAAVMASLPDGPRRLANVDAFLGLLHAYAAQGRGDVQQVSRLLRDSVRLDLPVPEATLGADDAVQLMTIHGSKGLEYPVVMLPDLLAEGHADSAPLLMHPELGLSLRVPGRKPEEQPEHHQRLLDRLAEQRLSEDERVRYVALTRAADLLILSASAKTSELSQVAYLSDLLPQEQVARYHYQAAQIPAPERLYRRRGGEVYTTSPGRAQALPETLPATSIGVYLHCPRAFEYRYISGRPPFTALWDSETQQREGGVSGAIIGSAVHQAIELGLDEKSIQARFTHLSPAERNEVARLTGGLNTPAFAALQGLTPLREVQVTHRVGPLSFEGVIDALYDDWIVDYKTDRSMNPHHHLPQLALYCSATGVSRASLAYLRHDTLYECSPADLQSGLDDIDRVVQGVTALNFAPTPSLETCRFCTFRQVCSAAVTGAQE</sequence>
<evidence type="ECO:0000256" key="13">
    <source>
        <dbReference type="ARBA" id="ARBA00048988"/>
    </source>
</evidence>
<dbReference type="Pfam" id="PF12705">
    <property type="entry name" value="PDDEXK_1"/>
    <property type="match status" value="1"/>
</dbReference>
<keyword evidence="4 14" id="KW-0378">Hydrolase</keyword>
<evidence type="ECO:0000313" key="19">
    <source>
        <dbReference type="Proteomes" id="UP001595748"/>
    </source>
</evidence>
<keyword evidence="1" id="KW-0540">Nuclease</keyword>
<evidence type="ECO:0000256" key="4">
    <source>
        <dbReference type="ARBA" id="ARBA00022801"/>
    </source>
</evidence>
<dbReference type="EMBL" id="JBHRZF010000092">
    <property type="protein sequence ID" value="MFC3860725.1"/>
    <property type="molecule type" value="Genomic_DNA"/>
</dbReference>
<evidence type="ECO:0000313" key="18">
    <source>
        <dbReference type="EMBL" id="MFC3860725.1"/>
    </source>
</evidence>
<reference evidence="19" key="1">
    <citation type="journal article" date="2019" name="Int. J. Syst. Evol. Microbiol.">
        <title>The Global Catalogue of Microorganisms (GCM) 10K type strain sequencing project: providing services to taxonomists for standard genome sequencing and annotation.</title>
        <authorList>
            <consortium name="The Broad Institute Genomics Platform"/>
            <consortium name="The Broad Institute Genome Sequencing Center for Infectious Disease"/>
            <person name="Wu L."/>
            <person name="Ma J."/>
        </authorList>
    </citation>
    <scope>NUCLEOTIDE SEQUENCE [LARGE SCALE GENOMIC DNA]</scope>
    <source>
        <strain evidence="19">CCTCC AB 2013263</strain>
    </source>
</reference>
<keyword evidence="8" id="KW-0238">DNA-binding</keyword>
<keyword evidence="7 14" id="KW-0067">ATP-binding</keyword>
<dbReference type="PROSITE" id="PS51198">
    <property type="entry name" value="UVRD_HELICASE_ATP_BIND"/>
    <property type="match status" value="1"/>
</dbReference>
<dbReference type="CDD" id="cd17932">
    <property type="entry name" value="DEXQc_UvrD"/>
    <property type="match status" value="1"/>
</dbReference>
<evidence type="ECO:0000256" key="10">
    <source>
        <dbReference type="ARBA" id="ARBA00023235"/>
    </source>
</evidence>
<dbReference type="InterPro" id="IPR027417">
    <property type="entry name" value="P-loop_NTPase"/>
</dbReference>
<evidence type="ECO:0000256" key="1">
    <source>
        <dbReference type="ARBA" id="ARBA00022722"/>
    </source>
</evidence>
<organism evidence="18 19">
    <name type="scientific">Deinococcus antarcticus</name>
    <dbReference type="NCBI Taxonomy" id="1298767"/>
    <lineage>
        <taxon>Bacteria</taxon>
        <taxon>Thermotogati</taxon>
        <taxon>Deinococcota</taxon>
        <taxon>Deinococci</taxon>
        <taxon>Deinococcales</taxon>
        <taxon>Deinococcaceae</taxon>
        <taxon>Deinococcus</taxon>
    </lineage>
</organism>
<evidence type="ECO:0000256" key="5">
    <source>
        <dbReference type="ARBA" id="ARBA00022806"/>
    </source>
</evidence>
<keyword evidence="6" id="KW-0269">Exonuclease</keyword>
<keyword evidence="10" id="KW-0413">Isomerase</keyword>
<comment type="catalytic activity">
    <reaction evidence="13">
        <text>ATP + H2O = ADP + phosphate + H(+)</text>
        <dbReference type="Rhea" id="RHEA:13065"/>
        <dbReference type="ChEBI" id="CHEBI:15377"/>
        <dbReference type="ChEBI" id="CHEBI:15378"/>
        <dbReference type="ChEBI" id="CHEBI:30616"/>
        <dbReference type="ChEBI" id="CHEBI:43474"/>
        <dbReference type="ChEBI" id="CHEBI:456216"/>
        <dbReference type="EC" id="5.6.2.4"/>
    </reaction>
</comment>
<dbReference type="EC" id="5.6.2.4" evidence="12"/>
<evidence type="ECO:0000256" key="8">
    <source>
        <dbReference type="ARBA" id="ARBA00023125"/>
    </source>
</evidence>
<feature type="binding site" evidence="14">
    <location>
        <begin position="23"/>
        <end position="30"/>
    </location>
    <ligand>
        <name>ATP</name>
        <dbReference type="ChEBI" id="CHEBI:30616"/>
    </ligand>
</feature>
<dbReference type="Gene3D" id="3.90.320.10">
    <property type="match status" value="1"/>
</dbReference>
<keyword evidence="19" id="KW-1185">Reference proteome</keyword>
<dbReference type="Proteomes" id="UP001595748">
    <property type="component" value="Unassembled WGS sequence"/>
</dbReference>
<evidence type="ECO:0000256" key="2">
    <source>
        <dbReference type="ARBA" id="ARBA00022741"/>
    </source>
</evidence>
<dbReference type="Gene3D" id="1.10.486.10">
    <property type="entry name" value="PCRA, domain 4"/>
    <property type="match status" value="1"/>
</dbReference>
<proteinExistence type="predicted"/>
<feature type="coiled-coil region" evidence="15">
    <location>
        <begin position="170"/>
        <end position="197"/>
    </location>
</feature>
<evidence type="ECO:0000256" key="14">
    <source>
        <dbReference type="PROSITE-ProRule" id="PRU00560"/>
    </source>
</evidence>
<comment type="caution">
    <text evidence="18">The sequence shown here is derived from an EMBL/GenBank/DDBJ whole genome shotgun (WGS) entry which is preliminary data.</text>
</comment>
<accession>A0ABV8A965</accession>
<dbReference type="Pfam" id="PF13361">
    <property type="entry name" value="UvrD_C"/>
    <property type="match status" value="2"/>
</dbReference>
<evidence type="ECO:0000259" key="16">
    <source>
        <dbReference type="PROSITE" id="PS51198"/>
    </source>
</evidence>
<dbReference type="PANTHER" id="PTHR11070">
    <property type="entry name" value="UVRD / RECB / PCRA DNA HELICASE FAMILY MEMBER"/>
    <property type="match status" value="1"/>
</dbReference>
<protein>
    <recommendedName>
        <fullName evidence="12">DNA 3'-5' helicase</fullName>
        <ecNumber evidence="12">5.6.2.4</ecNumber>
    </recommendedName>
</protein>
<keyword evidence="3" id="KW-0227">DNA damage</keyword>
<evidence type="ECO:0000256" key="6">
    <source>
        <dbReference type="ARBA" id="ARBA00022839"/>
    </source>
</evidence>
<dbReference type="InterPro" id="IPR014017">
    <property type="entry name" value="DNA_helicase_UvrD-like_C"/>
</dbReference>
<evidence type="ECO:0000256" key="15">
    <source>
        <dbReference type="SAM" id="Coils"/>
    </source>
</evidence>
<evidence type="ECO:0000256" key="3">
    <source>
        <dbReference type="ARBA" id="ARBA00022763"/>
    </source>
</evidence>